<dbReference type="STRING" id="946362.F2U9V8"/>
<dbReference type="SUPFAM" id="SSF103657">
    <property type="entry name" value="BAR/IMD domain-like"/>
    <property type="match status" value="1"/>
</dbReference>
<comment type="subcellular location">
    <subcellularLocation>
        <location evidence="1">Cytoplasm</location>
        <location evidence="1">Cytoskeleton</location>
    </subcellularLocation>
</comment>
<gene>
    <name evidence="5" type="ORF">PTSG_04848</name>
</gene>
<dbReference type="GO" id="GO:0006897">
    <property type="term" value="P:endocytosis"/>
    <property type="evidence" value="ECO:0007669"/>
    <property type="project" value="InterPro"/>
</dbReference>
<proteinExistence type="predicted"/>
<dbReference type="GO" id="GO:0051666">
    <property type="term" value="P:actin cortical patch localization"/>
    <property type="evidence" value="ECO:0007669"/>
    <property type="project" value="InterPro"/>
</dbReference>
<dbReference type="GO" id="GO:0097320">
    <property type="term" value="P:plasma membrane tubulation"/>
    <property type="evidence" value="ECO:0007669"/>
    <property type="project" value="TreeGrafter"/>
</dbReference>
<dbReference type="InterPro" id="IPR046982">
    <property type="entry name" value="BIN3/RVS161-like"/>
</dbReference>
<dbReference type="EMBL" id="GL832965">
    <property type="protein sequence ID" value="EGD73135.1"/>
    <property type="molecule type" value="Genomic_DNA"/>
</dbReference>
<evidence type="ECO:0000256" key="3">
    <source>
        <dbReference type="ARBA" id="ARBA00023212"/>
    </source>
</evidence>
<dbReference type="GO" id="GO:0015629">
    <property type="term" value="C:actin cytoskeleton"/>
    <property type="evidence" value="ECO:0007669"/>
    <property type="project" value="TreeGrafter"/>
</dbReference>
<evidence type="ECO:0000259" key="4">
    <source>
        <dbReference type="PROSITE" id="PS51021"/>
    </source>
</evidence>
<dbReference type="GeneID" id="16074746"/>
<evidence type="ECO:0000313" key="6">
    <source>
        <dbReference type="Proteomes" id="UP000007799"/>
    </source>
</evidence>
<dbReference type="GO" id="GO:0008289">
    <property type="term" value="F:lipid binding"/>
    <property type="evidence" value="ECO:0007669"/>
    <property type="project" value="TreeGrafter"/>
</dbReference>
<reference evidence="5" key="1">
    <citation type="submission" date="2009-08" db="EMBL/GenBank/DDBJ databases">
        <title>Annotation of Salpingoeca rosetta.</title>
        <authorList>
            <consortium name="The Broad Institute Genome Sequencing Platform"/>
            <person name="Russ C."/>
            <person name="Cuomo C."/>
            <person name="Burger G."/>
            <person name="Gray M.W."/>
            <person name="Holland P.W.H."/>
            <person name="King N."/>
            <person name="Lang F.B.F."/>
            <person name="Roger A.J."/>
            <person name="Ruiz-Trillo I."/>
            <person name="Young S.K."/>
            <person name="Zeng Q."/>
            <person name="Gargeya S."/>
            <person name="Alvarado L."/>
            <person name="Berlin A."/>
            <person name="Chapman S.B."/>
            <person name="Chen Z."/>
            <person name="Freedman E."/>
            <person name="Gellesch M."/>
            <person name="Goldberg J."/>
            <person name="Griggs A."/>
            <person name="Gujja S."/>
            <person name="Heilman E."/>
            <person name="Heiman D."/>
            <person name="Howarth C."/>
            <person name="Mehta T."/>
            <person name="Neiman D."/>
            <person name="Pearson M."/>
            <person name="Roberts A."/>
            <person name="Saif S."/>
            <person name="Shea T."/>
            <person name="Shenoy N."/>
            <person name="Sisk P."/>
            <person name="Stolte C."/>
            <person name="Sykes S."/>
            <person name="White J."/>
            <person name="Yandava C."/>
            <person name="Haas B."/>
            <person name="Nusbaum C."/>
            <person name="Birren B."/>
        </authorList>
    </citation>
    <scope>NUCLEOTIDE SEQUENCE [LARGE SCALE GENOMIC DNA]</scope>
    <source>
        <strain evidence="5">ATCC 50818</strain>
    </source>
</reference>
<dbReference type="InterPro" id="IPR027267">
    <property type="entry name" value="AH/BAR_dom_sf"/>
</dbReference>
<dbReference type="PANTHER" id="PTHR47174:SF3">
    <property type="entry name" value="BRIDGING INTEGRATOR 3"/>
    <property type="match status" value="1"/>
</dbReference>
<evidence type="ECO:0000313" key="5">
    <source>
        <dbReference type="EMBL" id="EGD73135.1"/>
    </source>
</evidence>
<dbReference type="Gene3D" id="1.20.1270.60">
    <property type="entry name" value="Arfaptin homology (AH) domain/BAR domain"/>
    <property type="match status" value="1"/>
</dbReference>
<dbReference type="RefSeq" id="XP_004994166.1">
    <property type="nucleotide sequence ID" value="XM_004994109.1"/>
</dbReference>
<accession>F2U9V8</accession>
<dbReference type="InterPro" id="IPR004148">
    <property type="entry name" value="BAR_dom"/>
</dbReference>
<dbReference type="Proteomes" id="UP000007799">
    <property type="component" value="Unassembled WGS sequence"/>
</dbReference>
<evidence type="ECO:0000256" key="1">
    <source>
        <dbReference type="ARBA" id="ARBA00004245"/>
    </source>
</evidence>
<dbReference type="AlphaFoldDB" id="F2U9V8"/>
<sequence length="249" mass="28338">MFRLRSRPSAVQASSLVPAEMQQSIKDYRRMEATMQAILKACKAYLGAIDVMNKARTRLRDNLNDIALFKQPKDEVGAPSQGEIEKMKRVAEGIVFLGTHRLSDQIKRTLHDPLKKFVKIFPNVNDCIKHYEKVASDCEKAKDKYAKLTNSSSSDSSKIDKAKAQKIKAEQAWSNENEYLPEELPLLYELRLNFFEPSLAALAGSQKQYLEGLTDTLEAFFDQVAATDEEYLQEIDTYFAELQQLSITE</sequence>
<dbReference type="OMA" id="TRFCAYF"/>
<dbReference type="InParanoid" id="F2U9V8"/>
<evidence type="ECO:0000256" key="2">
    <source>
        <dbReference type="ARBA" id="ARBA00022490"/>
    </source>
</evidence>
<dbReference type="KEGG" id="sre:PTSG_04848"/>
<keyword evidence="2" id="KW-0963">Cytoplasm</keyword>
<dbReference type="GO" id="GO:0005737">
    <property type="term" value="C:cytoplasm"/>
    <property type="evidence" value="ECO:0007669"/>
    <property type="project" value="InterPro"/>
</dbReference>
<dbReference type="eggNOG" id="KOG3771">
    <property type="taxonomic scope" value="Eukaryota"/>
</dbReference>
<keyword evidence="6" id="KW-1185">Reference proteome</keyword>
<dbReference type="FunCoup" id="F2U9V8">
    <property type="interactions" value="448"/>
</dbReference>
<name>F2U9V8_SALR5</name>
<feature type="domain" description="BAR" evidence="4">
    <location>
        <begin position="6"/>
        <end position="230"/>
    </location>
</feature>
<dbReference type="PROSITE" id="PS51021">
    <property type="entry name" value="BAR"/>
    <property type="match status" value="1"/>
</dbReference>
<organism evidence="6">
    <name type="scientific">Salpingoeca rosetta (strain ATCC 50818 / BSB-021)</name>
    <dbReference type="NCBI Taxonomy" id="946362"/>
    <lineage>
        <taxon>Eukaryota</taxon>
        <taxon>Choanoflagellata</taxon>
        <taxon>Craspedida</taxon>
        <taxon>Salpingoecidae</taxon>
        <taxon>Salpingoeca</taxon>
    </lineage>
</organism>
<keyword evidence="3" id="KW-0206">Cytoskeleton</keyword>
<dbReference type="Pfam" id="PF03114">
    <property type="entry name" value="BAR"/>
    <property type="match status" value="1"/>
</dbReference>
<dbReference type="OrthoDB" id="446293at2759"/>
<dbReference type="PANTHER" id="PTHR47174">
    <property type="entry name" value="BRIDGING INTEGRATOR 3"/>
    <property type="match status" value="1"/>
</dbReference>
<protein>
    <recommendedName>
        <fullName evidence="4">BAR domain-containing protein</fullName>
    </recommendedName>
</protein>